<dbReference type="InterPro" id="IPR046109">
    <property type="entry name" value="DUF6046"/>
</dbReference>
<dbReference type="Pfam" id="PF19512">
    <property type="entry name" value="DUF6046"/>
    <property type="match status" value="1"/>
</dbReference>
<dbReference type="OrthoDB" id="1069014at2"/>
<accession>A0A2I7SF03</accession>
<evidence type="ECO:0000313" key="2">
    <source>
        <dbReference type="EMBL" id="AUS04483.1"/>
    </source>
</evidence>
<dbReference type="EMBL" id="CP025938">
    <property type="protein sequence ID" value="AUS04483.1"/>
    <property type="molecule type" value="Genomic_DNA"/>
</dbReference>
<evidence type="ECO:0000313" key="3">
    <source>
        <dbReference type="Proteomes" id="UP000236592"/>
    </source>
</evidence>
<proteinExistence type="predicted"/>
<dbReference type="RefSeq" id="WP_102994591.1">
    <property type="nucleotide sequence ID" value="NZ_CP025938.1"/>
</dbReference>
<sequence length="220" mass="25031">MELNKQDIIFSSLVGVHRNERFKVVQNQLSKNVLPPIPFLGFKNKEALAESNASVLSEHWQADTPRAEGDQFFPFSFVGSDGQKYLLPYEPMITIAGKNSIVRRNVAKAKTVNGQLISGSIKERWTQGDYEITITGVLIGSLLTGDMEDCFPISDFEKLRDFMIAPRRIKVYCEPLRILGVDYIVIEDFSFPFTKGENVQAYEIKAYSDFDYKLLLELDD</sequence>
<keyword evidence="3" id="KW-1185">Reference proteome</keyword>
<protein>
    <recommendedName>
        <fullName evidence="1">DUF6046 domain-containing protein</fullName>
    </recommendedName>
</protein>
<organism evidence="2 3">
    <name type="scientific">Pseudotamlana carrageenivorans</name>
    <dbReference type="NCBI Taxonomy" id="2069432"/>
    <lineage>
        <taxon>Bacteria</taxon>
        <taxon>Pseudomonadati</taxon>
        <taxon>Bacteroidota</taxon>
        <taxon>Flavobacteriia</taxon>
        <taxon>Flavobacteriales</taxon>
        <taxon>Flavobacteriaceae</taxon>
        <taxon>Pseudotamlana</taxon>
    </lineage>
</organism>
<dbReference type="AlphaFoldDB" id="A0A2I7SF03"/>
<dbReference type="KEGG" id="taj:C1A40_02900"/>
<feature type="domain" description="DUF6046" evidence="1">
    <location>
        <begin position="87"/>
        <end position="217"/>
    </location>
</feature>
<gene>
    <name evidence="2" type="ORF">C1A40_02900</name>
</gene>
<name>A0A2I7SF03_9FLAO</name>
<reference evidence="3" key="1">
    <citation type="submission" date="2018-01" db="EMBL/GenBank/DDBJ databases">
        <title>Complete genome of Tamlana sp. UJ94.</title>
        <authorList>
            <person name="Jung J."/>
            <person name="Chung D."/>
            <person name="Bae S.S."/>
            <person name="Baek K."/>
        </authorList>
    </citation>
    <scope>NUCLEOTIDE SEQUENCE [LARGE SCALE GENOMIC DNA]</scope>
    <source>
        <strain evidence="3">UJ94</strain>
    </source>
</reference>
<dbReference type="Proteomes" id="UP000236592">
    <property type="component" value="Chromosome"/>
</dbReference>
<evidence type="ECO:0000259" key="1">
    <source>
        <dbReference type="Pfam" id="PF19512"/>
    </source>
</evidence>